<dbReference type="AlphaFoldDB" id="A0A2G9SEX5"/>
<evidence type="ECO:0000259" key="1">
    <source>
        <dbReference type="Pfam" id="PF08947"/>
    </source>
</evidence>
<evidence type="ECO:0000313" key="2">
    <source>
        <dbReference type="EMBL" id="PIO38632.1"/>
    </source>
</evidence>
<keyword evidence="3" id="KW-1185">Reference proteome</keyword>
<dbReference type="OrthoDB" id="5977126at2759"/>
<protein>
    <recommendedName>
        <fullName evidence="1">BPS (Between PH and SH2) domain-containing protein</fullName>
    </recommendedName>
</protein>
<proteinExistence type="predicted"/>
<sequence length="63" mass="7006">MDFSGCTGRVIENPLEALAVALEEAQTWRSFPGTRKHKKSQRICPVIVSLAEDQALPHPTGMW</sequence>
<dbReference type="InterPro" id="IPR015042">
    <property type="entry name" value="BPS-dom"/>
</dbReference>
<feature type="domain" description="BPS (Between PH and SH2)" evidence="1">
    <location>
        <begin position="1"/>
        <end position="30"/>
    </location>
</feature>
<dbReference type="Proteomes" id="UP000228934">
    <property type="component" value="Unassembled WGS sequence"/>
</dbReference>
<organism evidence="2 3">
    <name type="scientific">Aquarana catesbeiana</name>
    <name type="common">American bullfrog</name>
    <name type="synonym">Rana catesbeiana</name>
    <dbReference type="NCBI Taxonomy" id="8400"/>
    <lineage>
        <taxon>Eukaryota</taxon>
        <taxon>Metazoa</taxon>
        <taxon>Chordata</taxon>
        <taxon>Craniata</taxon>
        <taxon>Vertebrata</taxon>
        <taxon>Euteleostomi</taxon>
        <taxon>Amphibia</taxon>
        <taxon>Batrachia</taxon>
        <taxon>Anura</taxon>
        <taxon>Neobatrachia</taxon>
        <taxon>Ranoidea</taxon>
        <taxon>Ranidae</taxon>
        <taxon>Aquarana</taxon>
    </lineage>
</organism>
<name>A0A2G9SEX5_AQUCT</name>
<dbReference type="EMBL" id="KV924343">
    <property type="protein sequence ID" value="PIO38632.1"/>
    <property type="molecule type" value="Genomic_DNA"/>
</dbReference>
<dbReference type="Pfam" id="PF08947">
    <property type="entry name" value="BPS"/>
    <property type="match status" value="1"/>
</dbReference>
<gene>
    <name evidence="2" type="ORF">AB205_0143220</name>
</gene>
<evidence type="ECO:0000313" key="3">
    <source>
        <dbReference type="Proteomes" id="UP000228934"/>
    </source>
</evidence>
<accession>A0A2G9SEX5</accession>
<reference evidence="3" key="1">
    <citation type="journal article" date="2017" name="Nat. Commun.">
        <title>The North American bullfrog draft genome provides insight into hormonal regulation of long noncoding RNA.</title>
        <authorList>
            <person name="Hammond S.A."/>
            <person name="Warren R.L."/>
            <person name="Vandervalk B.P."/>
            <person name="Kucuk E."/>
            <person name="Khan H."/>
            <person name="Gibb E.A."/>
            <person name="Pandoh P."/>
            <person name="Kirk H."/>
            <person name="Zhao Y."/>
            <person name="Jones M."/>
            <person name="Mungall A.J."/>
            <person name="Coope R."/>
            <person name="Pleasance S."/>
            <person name="Moore R.A."/>
            <person name="Holt R.A."/>
            <person name="Round J.M."/>
            <person name="Ohora S."/>
            <person name="Walle B.V."/>
            <person name="Veldhoen N."/>
            <person name="Helbing C.C."/>
            <person name="Birol I."/>
        </authorList>
    </citation>
    <scope>NUCLEOTIDE SEQUENCE [LARGE SCALE GENOMIC DNA]</scope>
</reference>
<feature type="non-terminal residue" evidence="2">
    <location>
        <position position="63"/>
    </location>
</feature>